<dbReference type="EMBL" id="CATQJA010000998">
    <property type="protein sequence ID" value="CAJ0565162.1"/>
    <property type="molecule type" value="Genomic_DNA"/>
</dbReference>
<dbReference type="SMART" id="SM01015">
    <property type="entry name" value="Arfaptin"/>
    <property type="match status" value="1"/>
</dbReference>
<dbReference type="PANTHER" id="PTHR10164">
    <property type="entry name" value="ISLET CELL AUTOANTIGEN 1"/>
    <property type="match status" value="1"/>
</dbReference>
<feature type="region of interest" description="Disordered" evidence="1">
    <location>
        <begin position="324"/>
        <end position="357"/>
    </location>
</feature>
<dbReference type="GO" id="GO:0051049">
    <property type="term" value="P:regulation of transport"/>
    <property type="evidence" value="ECO:0007669"/>
    <property type="project" value="TreeGrafter"/>
</dbReference>
<comment type="caution">
    <text evidence="3">The sequence shown here is derived from an EMBL/GenBank/DDBJ whole genome shotgun (WGS) entry which is preliminary data.</text>
</comment>
<dbReference type="PANTHER" id="PTHR10164:SF4">
    <property type="entry name" value="GH23156P"/>
    <property type="match status" value="1"/>
</dbReference>
<dbReference type="GO" id="GO:0019904">
    <property type="term" value="F:protein domain specific binding"/>
    <property type="evidence" value="ECO:0007669"/>
    <property type="project" value="InterPro"/>
</dbReference>
<proteinExistence type="predicted"/>
<dbReference type="AlphaFoldDB" id="A0AA36FS94"/>
<name>A0AA36FS94_9BILA</name>
<reference evidence="3" key="1">
    <citation type="submission" date="2023-06" db="EMBL/GenBank/DDBJ databases">
        <authorList>
            <person name="Delattre M."/>
        </authorList>
    </citation>
    <scope>NUCLEOTIDE SEQUENCE</scope>
    <source>
        <strain evidence="3">AF72</strain>
    </source>
</reference>
<feature type="non-terminal residue" evidence="3">
    <location>
        <position position="468"/>
    </location>
</feature>
<feature type="domain" description="AH" evidence="2">
    <location>
        <begin position="55"/>
        <end position="259"/>
    </location>
</feature>
<feature type="region of interest" description="Disordered" evidence="1">
    <location>
        <begin position="371"/>
        <end position="412"/>
    </location>
</feature>
<sequence length="468" mass="53928">MAYRQYEQGTSGMNFDRFLDRFDENTVTKLKRHYWTAKQMFRNKMGKKEDELLTASDADFDSQVTLFNSIKRTSDQLLEASNNYHGFLLDAAQSENGVGKYLKDRGKEQRREETKKVMIAVGRAFLYASHQRAAISQPLLRFYEEICVFNERAIFDCGQTVEAAERAKTEYRGSLLWMKQESEELDPSNFRQMDRFREVQATVRLNKERLDRLKEDTLQKVDLLSASRSHLLSHLLGRYLELLTTYYQKTGTIYATLAKNLSVYDHYDFEILTELIEPSRKAAQKARQESVEKEREEEEQQKAVEAEQPDLMQFNDRDETSLRYLFGGESPSDERIVTDRRRLADDEERPDSPLVGEAEIGMDALEGLQVDDLSNFGPLPPLYQTQNVPKLTPPPENFTQKPPLSKTIPKHDPFDLLSLSGDLFRPKANTDGFDPTNPTNAFQGNAGFSNEWDSLLSQCDLQTTNDLI</sequence>
<dbReference type="GO" id="GO:0005794">
    <property type="term" value="C:Golgi apparatus"/>
    <property type="evidence" value="ECO:0007669"/>
    <property type="project" value="TreeGrafter"/>
</dbReference>
<dbReference type="InterPro" id="IPR024114">
    <property type="entry name" value="Islet_autoAg_Ica1/Ica1-like"/>
</dbReference>
<accession>A0AA36FS94</accession>
<evidence type="ECO:0000256" key="1">
    <source>
        <dbReference type="SAM" id="MobiDB-lite"/>
    </source>
</evidence>
<dbReference type="Proteomes" id="UP001177023">
    <property type="component" value="Unassembled WGS sequence"/>
</dbReference>
<dbReference type="PROSITE" id="PS50870">
    <property type="entry name" value="AH"/>
    <property type="match status" value="1"/>
</dbReference>
<evidence type="ECO:0000313" key="3">
    <source>
        <dbReference type="EMBL" id="CAJ0565162.1"/>
    </source>
</evidence>
<dbReference type="SUPFAM" id="SSF103657">
    <property type="entry name" value="BAR/IMD domain-like"/>
    <property type="match status" value="1"/>
</dbReference>
<evidence type="ECO:0000313" key="4">
    <source>
        <dbReference type="Proteomes" id="UP001177023"/>
    </source>
</evidence>
<dbReference type="Pfam" id="PF06456">
    <property type="entry name" value="Arfaptin"/>
    <property type="match status" value="1"/>
</dbReference>
<dbReference type="InterPro" id="IPR010504">
    <property type="entry name" value="AH_dom"/>
</dbReference>
<feature type="compositionally biased region" description="Basic and acidic residues" evidence="1">
    <location>
        <begin position="332"/>
        <end position="344"/>
    </location>
</feature>
<gene>
    <name evidence="3" type="ORF">MSPICULIGERA_LOCUS3819</name>
</gene>
<dbReference type="FunFam" id="1.20.1270.60:FF:000068">
    <property type="entry name" value="Islet cell autoantigen"/>
    <property type="match status" value="1"/>
</dbReference>
<keyword evidence="4" id="KW-1185">Reference proteome</keyword>
<feature type="region of interest" description="Disordered" evidence="1">
    <location>
        <begin position="286"/>
        <end position="305"/>
    </location>
</feature>
<protein>
    <recommendedName>
        <fullName evidence="2">AH domain-containing protein</fullName>
    </recommendedName>
</protein>
<dbReference type="Gene3D" id="1.20.1270.60">
    <property type="entry name" value="Arfaptin homology (AH) domain/BAR domain"/>
    <property type="match status" value="1"/>
</dbReference>
<organism evidence="3 4">
    <name type="scientific">Mesorhabditis spiculigera</name>
    <dbReference type="NCBI Taxonomy" id="96644"/>
    <lineage>
        <taxon>Eukaryota</taxon>
        <taxon>Metazoa</taxon>
        <taxon>Ecdysozoa</taxon>
        <taxon>Nematoda</taxon>
        <taxon>Chromadorea</taxon>
        <taxon>Rhabditida</taxon>
        <taxon>Rhabditina</taxon>
        <taxon>Rhabditomorpha</taxon>
        <taxon>Rhabditoidea</taxon>
        <taxon>Rhabditidae</taxon>
        <taxon>Mesorhabditinae</taxon>
        <taxon>Mesorhabditis</taxon>
    </lineage>
</organism>
<evidence type="ECO:0000259" key="2">
    <source>
        <dbReference type="PROSITE" id="PS50870"/>
    </source>
</evidence>
<dbReference type="InterPro" id="IPR027267">
    <property type="entry name" value="AH/BAR_dom_sf"/>
</dbReference>